<sequence length="421" mass="48218">MRPAGDFVLPIRYIRTTLPDFIINEVFNGQARVEFAAKAARRVPNRGYDFSIPHMIYCLYLEIRHELAKFDFSNVLSIVDGYALTYFMEERFGYWEKLKEELRSRVCVDGIPAMFGLVYNFWSGDWITDHRKDEEQMEVIRSMLCRHKAIKVKINSKGRDMDKDMAKVEMEDEEMAMEEEDSEDEEMADKEEVGEIKEELSLETTIRCLKAVGKKDKGRKKCKADKKKETREQRRSGSQNAKTERTSSRRNGSKVTLPSSQREISKLKERNESPPGTPAPRNRASGVENCPPKAPEKRSREDGMSKVHRRTKKRITYKKDRMVEMIDLRGSNDMHSAAREEAEEEHDQSISEKFDGEENEATSDEGGDSETSDRHSRDTHNADDEDGRSSDGTAQDEGGEGAGEDDRSTDERESSPSPGRT</sequence>
<proteinExistence type="predicted"/>
<feature type="compositionally biased region" description="Basic residues" evidence="1">
    <location>
        <begin position="216"/>
        <end position="225"/>
    </location>
</feature>
<feature type="region of interest" description="Disordered" evidence="1">
    <location>
        <begin position="171"/>
        <end position="197"/>
    </location>
</feature>
<feature type="compositionally biased region" description="Basic residues" evidence="1">
    <location>
        <begin position="306"/>
        <end position="316"/>
    </location>
</feature>
<reference evidence="2 3" key="1">
    <citation type="journal article" date="2018" name="Cell">
        <title>The Chara Genome: Secondary Complexity and Implications for Plant Terrestrialization.</title>
        <authorList>
            <person name="Nishiyama T."/>
            <person name="Sakayama H."/>
            <person name="Vries J.D."/>
            <person name="Buschmann H."/>
            <person name="Saint-Marcoux D."/>
            <person name="Ullrich K.K."/>
            <person name="Haas F.B."/>
            <person name="Vanderstraeten L."/>
            <person name="Becker D."/>
            <person name="Lang D."/>
            <person name="Vosolsobe S."/>
            <person name="Rombauts S."/>
            <person name="Wilhelmsson P.K.I."/>
            <person name="Janitza P."/>
            <person name="Kern R."/>
            <person name="Heyl A."/>
            <person name="Rumpler F."/>
            <person name="Villalobos L.I.A.C."/>
            <person name="Clay J.M."/>
            <person name="Skokan R."/>
            <person name="Toyoda A."/>
            <person name="Suzuki Y."/>
            <person name="Kagoshima H."/>
            <person name="Schijlen E."/>
            <person name="Tajeshwar N."/>
            <person name="Catarino B."/>
            <person name="Hetherington A.J."/>
            <person name="Saltykova A."/>
            <person name="Bonnot C."/>
            <person name="Breuninger H."/>
            <person name="Symeonidi A."/>
            <person name="Radhakrishnan G.V."/>
            <person name="Van Nieuwerburgh F."/>
            <person name="Deforce D."/>
            <person name="Chang C."/>
            <person name="Karol K.G."/>
            <person name="Hedrich R."/>
            <person name="Ulvskov P."/>
            <person name="Glockner G."/>
            <person name="Delwiche C.F."/>
            <person name="Petrasek J."/>
            <person name="Van de Peer Y."/>
            <person name="Friml J."/>
            <person name="Beilby M."/>
            <person name="Dolan L."/>
            <person name="Kohara Y."/>
            <person name="Sugano S."/>
            <person name="Fujiyama A."/>
            <person name="Delaux P.-M."/>
            <person name="Quint M."/>
            <person name="TheiBen G."/>
            <person name="Hagemann M."/>
            <person name="Harholt J."/>
            <person name="Dunand C."/>
            <person name="Zachgo S."/>
            <person name="Langdale J."/>
            <person name="Maumus F."/>
            <person name="Straeten D.V.D."/>
            <person name="Gould S.B."/>
            <person name="Rensing S.A."/>
        </authorList>
    </citation>
    <scope>NUCLEOTIDE SEQUENCE [LARGE SCALE GENOMIC DNA]</scope>
    <source>
        <strain evidence="2 3">S276</strain>
    </source>
</reference>
<dbReference type="Gramene" id="GBG60210">
    <property type="protein sequence ID" value="GBG60210"/>
    <property type="gene ID" value="CBR_g3454"/>
</dbReference>
<name>A0A388JQZ9_CHABU</name>
<feature type="compositionally biased region" description="Basic and acidic residues" evidence="1">
    <location>
        <begin position="294"/>
        <end position="305"/>
    </location>
</feature>
<feature type="compositionally biased region" description="Acidic residues" evidence="1">
    <location>
        <begin position="357"/>
        <end position="370"/>
    </location>
</feature>
<feature type="region of interest" description="Disordered" evidence="1">
    <location>
        <begin position="213"/>
        <end position="421"/>
    </location>
</feature>
<accession>A0A388JQZ9</accession>
<gene>
    <name evidence="2" type="ORF">CBR_g3454</name>
</gene>
<feature type="compositionally biased region" description="Basic and acidic residues" evidence="1">
    <location>
        <begin position="371"/>
        <end position="382"/>
    </location>
</feature>
<protein>
    <submittedName>
        <fullName evidence="2">Uncharacterized protein</fullName>
    </submittedName>
</protein>
<feature type="compositionally biased region" description="Basic and acidic residues" evidence="1">
    <location>
        <begin position="317"/>
        <end position="340"/>
    </location>
</feature>
<evidence type="ECO:0000256" key="1">
    <source>
        <dbReference type="SAM" id="MobiDB-lite"/>
    </source>
</evidence>
<feature type="compositionally biased region" description="Acidic residues" evidence="1">
    <location>
        <begin position="171"/>
        <end position="189"/>
    </location>
</feature>
<organism evidence="2 3">
    <name type="scientific">Chara braunii</name>
    <name type="common">Braun's stonewort</name>
    <dbReference type="NCBI Taxonomy" id="69332"/>
    <lineage>
        <taxon>Eukaryota</taxon>
        <taxon>Viridiplantae</taxon>
        <taxon>Streptophyta</taxon>
        <taxon>Charophyceae</taxon>
        <taxon>Charales</taxon>
        <taxon>Characeae</taxon>
        <taxon>Chara</taxon>
    </lineage>
</organism>
<dbReference type="EMBL" id="BFEA01000009">
    <property type="protein sequence ID" value="GBG60210.1"/>
    <property type="molecule type" value="Genomic_DNA"/>
</dbReference>
<feature type="compositionally biased region" description="Basic and acidic residues" evidence="1">
    <location>
        <begin position="404"/>
        <end position="414"/>
    </location>
</feature>
<feature type="compositionally biased region" description="Basic and acidic residues" evidence="1">
    <location>
        <begin position="226"/>
        <end position="235"/>
    </location>
</feature>
<evidence type="ECO:0000313" key="2">
    <source>
        <dbReference type="EMBL" id="GBG60210.1"/>
    </source>
</evidence>
<comment type="caution">
    <text evidence="2">The sequence shown here is derived from an EMBL/GenBank/DDBJ whole genome shotgun (WGS) entry which is preliminary data.</text>
</comment>
<feature type="compositionally biased region" description="Polar residues" evidence="1">
    <location>
        <begin position="249"/>
        <end position="262"/>
    </location>
</feature>
<keyword evidence="3" id="KW-1185">Reference proteome</keyword>
<dbReference type="Proteomes" id="UP000265515">
    <property type="component" value="Unassembled WGS sequence"/>
</dbReference>
<feature type="compositionally biased region" description="Basic and acidic residues" evidence="1">
    <location>
        <begin position="263"/>
        <end position="272"/>
    </location>
</feature>
<evidence type="ECO:0000313" key="3">
    <source>
        <dbReference type="Proteomes" id="UP000265515"/>
    </source>
</evidence>
<dbReference type="AlphaFoldDB" id="A0A388JQZ9"/>
<feature type="compositionally biased region" description="Basic and acidic residues" evidence="1">
    <location>
        <begin position="347"/>
        <end position="356"/>
    </location>
</feature>